<sequence>MQKRVVILGGGTAGWIVAARLAAEGLSVDGQPVAITLIESSDVPTIGVGEGTWPSMRSTLEKIGIPEKEFLQVCHAAFKQGSRFVNWCKGQGEAYDHPFTMPVGMGRHALGKAFSKQNSAIDFSHWACLQSAMIDAGKSPKQPQTPDYAGVFNYGYHLDAGRFADLLKRHAVDRLGVTHCIGHFSSAELDEKGWISALLLNDDRRIEGDFFIDASGTHNKLIGGCIESPFISLKDVSPNDSALALPVAYTNAASPIESATLSTAQGAGWIWDIGLQHRRGTGYVYASAFTDDQAALDTLAAYARNINPAVDVSTARKLMINPGYRARPWVNNCVAVGMASGFIEPLEASALVMVELTASYLCEHLPAPTSAFEGIAARYNALFTERWSRIRDFLQLHYHLSERRDTAYWKAVTEDIPLSDRLSGLLEEWKYRDPVLNDFGHYMELFPPASYLYVLLGMRPQHLQNSVGKKTDGAAQLLADIAANEQKRAHYLAHLPDNRSYFNTFIRQPEMA</sequence>
<dbReference type="PANTHER" id="PTHR43747">
    <property type="entry name" value="FAD-BINDING PROTEIN"/>
    <property type="match status" value="1"/>
</dbReference>
<keyword evidence="4" id="KW-1185">Reference proteome</keyword>
<feature type="binding site" evidence="2">
    <location>
        <begin position="10"/>
        <end position="13"/>
    </location>
    <ligand>
        <name>FAD</name>
        <dbReference type="ChEBI" id="CHEBI:57692"/>
    </ligand>
</feature>
<dbReference type="GO" id="GO:0000166">
    <property type="term" value="F:nucleotide binding"/>
    <property type="evidence" value="ECO:0007669"/>
    <property type="project" value="UniProtKB-KW"/>
</dbReference>
<dbReference type="PIRSF" id="PIRSF011396">
    <property type="entry name" value="Trp_halogenase"/>
    <property type="match status" value="1"/>
</dbReference>
<dbReference type="GO" id="GO:0004497">
    <property type="term" value="F:monooxygenase activity"/>
    <property type="evidence" value="ECO:0007669"/>
    <property type="project" value="InterPro"/>
</dbReference>
<dbReference type="Proteomes" id="UP000652567">
    <property type="component" value="Unassembled WGS sequence"/>
</dbReference>
<evidence type="ECO:0000256" key="1">
    <source>
        <dbReference type="PIRSR" id="PIRSR011396-1"/>
    </source>
</evidence>
<gene>
    <name evidence="3" type="ORF">C4F51_12185</name>
</gene>
<dbReference type="RefSeq" id="WP_193910118.1">
    <property type="nucleotide sequence ID" value="NZ_PRDL01000001.1"/>
</dbReference>
<protein>
    <submittedName>
        <fullName evidence="3">Tryptophan 7-halogenase</fullName>
    </submittedName>
</protein>
<accession>A0A928YW83</accession>
<evidence type="ECO:0000313" key="4">
    <source>
        <dbReference type="Proteomes" id="UP000652567"/>
    </source>
</evidence>
<dbReference type="Pfam" id="PF04820">
    <property type="entry name" value="Trp_halogenase"/>
    <property type="match status" value="1"/>
</dbReference>
<dbReference type="InterPro" id="IPR006905">
    <property type="entry name" value="Flavin_halogenase"/>
</dbReference>
<dbReference type="InterPro" id="IPR050816">
    <property type="entry name" value="Flavin-dep_Halogenase_NPB"/>
</dbReference>
<reference evidence="3" key="1">
    <citation type="submission" date="2018-07" db="EMBL/GenBank/DDBJ databases">
        <title>Genome assembly of strain Ka43.</title>
        <authorList>
            <person name="Kukolya J."/>
            <person name="Nagy I."/>
            <person name="Horvath B."/>
            <person name="Toth A."/>
        </authorList>
    </citation>
    <scope>NUCLEOTIDE SEQUENCE</scope>
    <source>
        <strain evidence="3">KB43</strain>
    </source>
</reference>
<keyword evidence="2" id="KW-0274">FAD</keyword>
<dbReference type="InterPro" id="IPR036188">
    <property type="entry name" value="FAD/NAD-bd_sf"/>
</dbReference>
<dbReference type="InterPro" id="IPR033856">
    <property type="entry name" value="Trp_halogen"/>
</dbReference>
<dbReference type="EMBL" id="PRDL01000001">
    <property type="protein sequence ID" value="MBE8717943.1"/>
    <property type="molecule type" value="Genomic_DNA"/>
</dbReference>
<name>A0A928YW83_9GAMM</name>
<feature type="binding site" evidence="2">
    <location>
        <position position="79"/>
    </location>
    <ligand>
        <name>7-chloro-L-tryptophan</name>
        <dbReference type="ChEBI" id="CHEBI:58713"/>
    </ligand>
</feature>
<dbReference type="SUPFAM" id="SSF51905">
    <property type="entry name" value="FAD/NAD(P)-binding domain"/>
    <property type="match status" value="1"/>
</dbReference>
<feature type="active site" evidence="1">
    <location>
        <position position="79"/>
    </location>
</feature>
<organism evidence="3 4">
    <name type="scientific">Cellvibrio polysaccharolyticus</name>
    <dbReference type="NCBI Taxonomy" id="2082724"/>
    <lineage>
        <taxon>Bacteria</taxon>
        <taxon>Pseudomonadati</taxon>
        <taxon>Pseudomonadota</taxon>
        <taxon>Gammaproteobacteria</taxon>
        <taxon>Cellvibrionales</taxon>
        <taxon>Cellvibrionaceae</taxon>
        <taxon>Cellvibrio</taxon>
    </lineage>
</organism>
<dbReference type="PANTHER" id="PTHR43747:SF4">
    <property type="entry name" value="FLAVIN-DEPENDENT TRYPTOPHAN HALOGENASE"/>
    <property type="match status" value="1"/>
</dbReference>
<dbReference type="AlphaFoldDB" id="A0A928YW83"/>
<evidence type="ECO:0000313" key="3">
    <source>
        <dbReference type="EMBL" id="MBE8717943.1"/>
    </source>
</evidence>
<keyword evidence="2" id="KW-0547">Nucleotide-binding</keyword>
<keyword evidence="2" id="KW-0285">Flavoprotein</keyword>
<feature type="binding site" evidence="2">
    <location>
        <position position="347"/>
    </location>
    <ligand>
        <name>L-tryptophan</name>
        <dbReference type="ChEBI" id="CHEBI:57912"/>
    </ligand>
</feature>
<dbReference type="Gene3D" id="3.50.50.60">
    <property type="entry name" value="FAD/NAD(P)-binding domain"/>
    <property type="match status" value="1"/>
</dbReference>
<evidence type="ECO:0000256" key="2">
    <source>
        <dbReference type="PIRSR" id="PIRSR011396-2"/>
    </source>
</evidence>
<comment type="caution">
    <text evidence="3">The sequence shown here is derived from an EMBL/GenBank/DDBJ whole genome shotgun (WGS) entry which is preliminary data.</text>
</comment>
<proteinExistence type="predicted"/>